<name>A0A1I3GF49_9FIRM</name>
<keyword evidence="2" id="KW-1133">Transmembrane helix</keyword>
<organism evidence="3 4">
    <name type="scientific">Tindallia magadiensis</name>
    <dbReference type="NCBI Taxonomy" id="69895"/>
    <lineage>
        <taxon>Bacteria</taxon>
        <taxon>Bacillati</taxon>
        <taxon>Bacillota</taxon>
        <taxon>Clostridia</taxon>
        <taxon>Peptostreptococcales</taxon>
        <taxon>Tindalliaceae</taxon>
        <taxon>Tindallia</taxon>
    </lineage>
</organism>
<keyword evidence="4" id="KW-1185">Reference proteome</keyword>
<protein>
    <recommendedName>
        <fullName evidence="5">DUF4446 family protein</fullName>
    </recommendedName>
</protein>
<evidence type="ECO:0000313" key="4">
    <source>
        <dbReference type="Proteomes" id="UP000199287"/>
    </source>
</evidence>
<dbReference type="Pfam" id="PF14584">
    <property type="entry name" value="DUF4446"/>
    <property type="match status" value="1"/>
</dbReference>
<accession>A0A1I3GF49</accession>
<dbReference type="InterPro" id="IPR027981">
    <property type="entry name" value="DUF4446"/>
</dbReference>
<dbReference type="Proteomes" id="UP000199287">
    <property type="component" value="Unassembled WGS sequence"/>
</dbReference>
<evidence type="ECO:0000256" key="1">
    <source>
        <dbReference type="SAM" id="Coils"/>
    </source>
</evidence>
<keyword evidence="1" id="KW-0175">Coiled coil</keyword>
<sequence length="173" mass="19765">MINWNQMIGHQVEMYLGISLMAILILSIIVIVLWINLIAFKKKFKQLMKGAEGQNIETIMLDQQKAMEAHHKTAEENRDRMEAIEEQLKDCVQRVGIVRFNAFDDIGSSLSYSIAVLDDHMNGVVLTGIHGRYESSSYAKEVKRGVSEQHLSVEEVEAIRIAREKHQRQEAQA</sequence>
<evidence type="ECO:0000256" key="2">
    <source>
        <dbReference type="SAM" id="Phobius"/>
    </source>
</evidence>
<keyword evidence="2" id="KW-0472">Membrane</keyword>
<keyword evidence="2" id="KW-0812">Transmembrane</keyword>
<dbReference type="RefSeq" id="WP_093373182.1">
    <property type="nucleotide sequence ID" value="NZ_FOQA01000009.1"/>
</dbReference>
<dbReference type="STRING" id="69895.SAMN05192551_10922"/>
<gene>
    <name evidence="3" type="ORF">SAMN05192551_10922</name>
</gene>
<feature type="coiled-coil region" evidence="1">
    <location>
        <begin position="67"/>
        <end position="94"/>
    </location>
</feature>
<dbReference type="OrthoDB" id="5244042at2"/>
<dbReference type="AlphaFoldDB" id="A0A1I3GF49"/>
<feature type="transmembrane region" description="Helical" evidence="2">
    <location>
        <begin position="14"/>
        <end position="39"/>
    </location>
</feature>
<reference evidence="4" key="1">
    <citation type="submission" date="2016-10" db="EMBL/GenBank/DDBJ databases">
        <authorList>
            <person name="Varghese N."/>
            <person name="Submissions S."/>
        </authorList>
    </citation>
    <scope>NUCLEOTIDE SEQUENCE [LARGE SCALE GENOMIC DNA]</scope>
    <source>
        <strain evidence="4">Z-7934</strain>
    </source>
</reference>
<evidence type="ECO:0000313" key="3">
    <source>
        <dbReference type="EMBL" id="SFI22155.1"/>
    </source>
</evidence>
<proteinExistence type="predicted"/>
<evidence type="ECO:0008006" key="5">
    <source>
        <dbReference type="Google" id="ProtNLM"/>
    </source>
</evidence>
<dbReference type="EMBL" id="FOQA01000009">
    <property type="protein sequence ID" value="SFI22155.1"/>
    <property type="molecule type" value="Genomic_DNA"/>
</dbReference>